<feature type="transmembrane region" description="Helical" evidence="1">
    <location>
        <begin position="12"/>
        <end position="29"/>
    </location>
</feature>
<dbReference type="OrthoDB" id="9104095at2"/>
<proteinExistence type="predicted"/>
<dbReference type="Proteomes" id="UP000272778">
    <property type="component" value="Unassembled WGS sequence"/>
</dbReference>
<dbReference type="EMBL" id="RQIS01000026">
    <property type="protein sequence ID" value="RQH00635.1"/>
    <property type="molecule type" value="Genomic_DNA"/>
</dbReference>
<evidence type="ECO:0000313" key="3">
    <source>
        <dbReference type="Proteomes" id="UP000272778"/>
    </source>
</evidence>
<feature type="transmembrane region" description="Helical" evidence="1">
    <location>
        <begin position="35"/>
        <end position="55"/>
    </location>
</feature>
<organism evidence="2 3">
    <name type="scientific">Paraburkholderia dinghuensis</name>
    <dbReference type="NCBI Taxonomy" id="2305225"/>
    <lineage>
        <taxon>Bacteria</taxon>
        <taxon>Pseudomonadati</taxon>
        <taxon>Pseudomonadota</taxon>
        <taxon>Betaproteobacteria</taxon>
        <taxon>Burkholderiales</taxon>
        <taxon>Burkholderiaceae</taxon>
        <taxon>Paraburkholderia</taxon>
    </lineage>
</organism>
<gene>
    <name evidence="2" type="ORF">D1Y85_24955</name>
</gene>
<sequence>MKLIEDGNLSGWVCTAFIVTGIGICYLTFKYLPPSIWSALFALSGLGLAAVGGMCSRARLAHIKPFDNSYKKARKSYETKDDEESKS</sequence>
<evidence type="ECO:0000256" key="1">
    <source>
        <dbReference type="SAM" id="Phobius"/>
    </source>
</evidence>
<evidence type="ECO:0008006" key="4">
    <source>
        <dbReference type="Google" id="ProtNLM"/>
    </source>
</evidence>
<keyword evidence="3" id="KW-1185">Reference proteome</keyword>
<reference evidence="2 3" key="1">
    <citation type="submission" date="2018-11" db="EMBL/GenBank/DDBJ databases">
        <title>Paraburkholderia sp. DHOA04, isolated from soil.</title>
        <authorList>
            <person name="Gao Z.-H."/>
            <person name="Qiu L.-H."/>
            <person name="Fu J.-C."/>
        </authorList>
    </citation>
    <scope>NUCLEOTIDE SEQUENCE [LARGE SCALE GENOMIC DNA]</scope>
    <source>
        <strain evidence="2 3">DHOA04</strain>
    </source>
</reference>
<dbReference type="AlphaFoldDB" id="A0A3N6MHP3"/>
<keyword evidence="1" id="KW-1133">Transmembrane helix</keyword>
<accession>A0A3N6MHP3</accession>
<name>A0A3N6MHP3_9BURK</name>
<comment type="caution">
    <text evidence="2">The sequence shown here is derived from an EMBL/GenBank/DDBJ whole genome shotgun (WGS) entry which is preliminary data.</text>
</comment>
<evidence type="ECO:0000313" key="2">
    <source>
        <dbReference type="EMBL" id="RQH00635.1"/>
    </source>
</evidence>
<keyword evidence="1" id="KW-0472">Membrane</keyword>
<keyword evidence="1" id="KW-0812">Transmembrane</keyword>
<protein>
    <recommendedName>
        <fullName evidence="4">DUF2892 domain-containing protein</fullName>
    </recommendedName>
</protein>